<evidence type="ECO:0000313" key="3">
    <source>
        <dbReference type="Proteomes" id="UP001521116"/>
    </source>
</evidence>
<feature type="compositionally biased region" description="Basic and acidic residues" evidence="1">
    <location>
        <begin position="1"/>
        <end position="18"/>
    </location>
</feature>
<dbReference type="Proteomes" id="UP001521116">
    <property type="component" value="Unassembled WGS sequence"/>
</dbReference>
<dbReference type="PANTHER" id="PTHR42070">
    <property type="entry name" value="FILAMENT ASSOCIATED PROTEIN, PUTATIVE (AFU_ORTHOLOGUE AFUA_8G06630)-RELATED"/>
    <property type="match status" value="1"/>
</dbReference>
<feature type="compositionally biased region" description="Low complexity" evidence="1">
    <location>
        <begin position="110"/>
        <end position="123"/>
    </location>
</feature>
<evidence type="ECO:0000256" key="1">
    <source>
        <dbReference type="SAM" id="MobiDB-lite"/>
    </source>
</evidence>
<dbReference type="CDD" id="cd14688">
    <property type="entry name" value="bZIP_YAP"/>
    <property type="match status" value="1"/>
</dbReference>
<gene>
    <name evidence="2" type="ORF">SLS56_009876</name>
</gene>
<dbReference type="PANTHER" id="PTHR42070:SF1">
    <property type="entry name" value="FILAMENT ASSOCIATED PROTEIN, PUTATIVE (AFU_ORTHOLOGUE AFUA_8G06630)-RELATED"/>
    <property type="match status" value="1"/>
</dbReference>
<protein>
    <recommendedName>
        <fullName evidence="4">BZIP domain-containing protein</fullName>
    </recommendedName>
</protein>
<reference evidence="2 3" key="1">
    <citation type="submission" date="2024-02" db="EMBL/GenBank/DDBJ databases">
        <title>De novo assembly and annotation of 12 fungi associated with fruit tree decline syndrome in Ontario, Canada.</title>
        <authorList>
            <person name="Sulman M."/>
            <person name="Ellouze W."/>
            <person name="Ilyukhin E."/>
        </authorList>
    </citation>
    <scope>NUCLEOTIDE SEQUENCE [LARGE SCALE GENOMIC DNA]</scope>
    <source>
        <strain evidence="2 3">M1-105</strain>
    </source>
</reference>
<proteinExistence type="predicted"/>
<dbReference type="EMBL" id="JAJVDC020000178">
    <property type="protein sequence ID" value="KAL1619957.1"/>
    <property type="molecule type" value="Genomic_DNA"/>
</dbReference>
<accession>A0ABR3SGJ2</accession>
<sequence>MADPNTKDNLARIRDNQRRSRARRKEYLSELESKYRSCEQMGVQASAEIQAAAKRVLEENRRLRALLHQKGVCDAEIDSFTHANPLAPSSAPAETLDTMLKTRRPCNPQSACGSTGSCSSSKSPVQDAPAAVLPLDTKRELGAQIARPQLPPQPYVGTASMNSALSPPATVASPMGMATPVQSLAESSSANPASAYDPTYASFYGIPMQNSWGYPNVNNMHMSLAPQSPNSFSCVHAANIIRGMRTDVGPELEQDLGCSSPGQECKVNNNVVFELVDKYSMQGL</sequence>
<evidence type="ECO:0008006" key="4">
    <source>
        <dbReference type="Google" id="ProtNLM"/>
    </source>
</evidence>
<name>A0ABR3SGJ2_9PEZI</name>
<feature type="region of interest" description="Disordered" evidence="1">
    <location>
        <begin position="1"/>
        <end position="25"/>
    </location>
</feature>
<organism evidence="2 3">
    <name type="scientific">Neofusicoccum ribis</name>
    <dbReference type="NCBI Taxonomy" id="45134"/>
    <lineage>
        <taxon>Eukaryota</taxon>
        <taxon>Fungi</taxon>
        <taxon>Dikarya</taxon>
        <taxon>Ascomycota</taxon>
        <taxon>Pezizomycotina</taxon>
        <taxon>Dothideomycetes</taxon>
        <taxon>Dothideomycetes incertae sedis</taxon>
        <taxon>Botryosphaeriales</taxon>
        <taxon>Botryosphaeriaceae</taxon>
        <taxon>Neofusicoccum</taxon>
    </lineage>
</organism>
<feature type="region of interest" description="Disordered" evidence="1">
    <location>
        <begin position="105"/>
        <end position="126"/>
    </location>
</feature>
<keyword evidence="3" id="KW-1185">Reference proteome</keyword>
<comment type="caution">
    <text evidence="2">The sequence shown here is derived from an EMBL/GenBank/DDBJ whole genome shotgun (WGS) entry which is preliminary data.</text>
</comment>
<evidence type="ECO:0000313" key="2">
    <source>
        <dbReference type="EMBL" id="KAL1619957.1"/>
    </source>
</evidence>